<dbReference type="EMBL" id="KN837188">
    <property type="protein sequence ID" value="KIJ35493.1"/>
    <property type="molecule type" value="Genomic_DNA"/>
</dbReference>
<evidence type="ECO:0000313" key="3">
    <source>
        <dbReference type="Proteomes" id="UP000054279"/>
    </source>
</evidence>
<gene>
    <name evidence="2" type="ORF">M422DRAFT_262277</name>
</gene>
<dbReference type="HOGENOM" id="CLU_2016659_0_0_1"/>
<evidence type="ECO:0000256" key="1">
    <source>
        <dbReference type="SAM" id="Phobius"/>
    </source>
</evidence>
<accession>A0A0C9TYE8</accession>
<keyword evidence="1" id="KW-0812">Transmembrane</keyword>
<reference evidence="2 3" key="1">
    <citation type="submission" date="2014-06" db="EMBL/GenBank/DDBJ databases">
        <title>Evolutionary Origins and Diversification of the Mycorrhizal Mutualists.</title>
        <authorList>
            <consortium name="DOE Joint Genome Institute"/>
            <consortium name="Mycorrhizal Genomics Consortium"/>
            <person name="Kohler A."/>
            <person name="Kuo A."/>
            <person name="Nagy L.G."/>
            <person name="Floudas D."/>
            <person name="Copeland A."/>
            <person name="Barry K.W."/>
            <person name="Cichocki N."/>
            <person name="Veneault-Fourrey C."/>
            <person name="LaButti K."/>
            <person name="Lindquist E.A."/>
            <person name="Lipzen A."/>
            <person name="Lundell T."/>
            <person name="Morin E."/>
            <person name="Murat C."/>
            <person name="Riley R."/>
            <person name="Ohm R."/>
            <person name="Sun H."/>
            <person name="Tunlid A."/>
            <person name="Henrissat B."/>
            <person name="Grigoriev I.V."/>
            <person name="Hibbett D.S."/>
            <person name="Martin F."/>
        </authorList>
    </citation>
    <scope>NUCLEOTIDE SEQUENCE [LARGE SCALE GENOMIC DNA]</scope>
    <source>
        <strain evidence="2 3">SS14</strain>
    </source>
</reference>
<name>A0A0C9TYE8_SPHS4</name>
<feature type="transmembrane region" description="Helical" evidence="1">
    <location>
        <begin position="40"/>
        <end position="64"/>
    </location>
</feature>
<keyword evidence="3" id="KW-1185">Reference proteome</keyword>
<feature type="transmembrane region" description="Helical" evidence="1">
    <location>
        <begin position="85"/>
        <end position="110"/>
    </location>
</feature>
<sequence length="123" mass="13937">MSLIINLILLARGAINGKAASREAERTAFTNLRITPATGILAYIDFFISLLTVFMDAYLTIVFLRHQRNVKEANLNIDFSKDFAIRLLILCIIRLAFFAADLALLAKYYFSLFRSLLQFPDGL</sequence>
<dbReference type="Proteomes" id="UP000054279">
    <property type="component" value="Unassembled WGS sequence"/>
</dbReference>
<proteinExistence type="predicted"/>
<organism evidence="2 3">
    <name type="scientific">Sphaerobolus stellatus (strain SS14)</name>
    <dbReference type="NCBI Taxonomy" id="990650"/>
    <lineage>
        <taxon>Eukaryota</taxon>
        <taxon>Fungi</taxon>
        <taxon>Dikarya</taxon>
        <taxon>Basidiomycota</taxon>
        <taxon>Agaricomycotina</taxon>
        <taxon>Agaricomycetes</taxon>
        <taxon>Phallomycetidae</taxon>
        <taxon>Geastrales</taxon>
        <taxon>Sphaerobolaceae</taxon>
        <taxon>Sphaerobolus</taxon>
    </lineage>
</organism>
<protein>
    <submittedName>
        <fullName evidence="2">Uncharacterized protein</fullName>
    </submittedName>
</protein>
<evidence type="ECO:0000313" key="2">
    <source>
        <dbReference type="EMBL" id="KIJ35493.1"/>
    </source>
</evidence>
<keyword evidence="1" id="KW-0472">Membrane</keyword>
<keyword evidence="1" id="KW-1133">Transmembrane helix</keyword>
<dbReference type="AlphaFoldDB" id="A0A0C9TYE8"/>